<dbReference type="STRING" id="27342.A0A0H2SQJ3"/>
<evidence type="ECO:0000313" key="13">
    <source>
        <dbReference type="EMBL" id="KLO19366.1"/>
    </source>
</evidence>
<dbReference type="GO" id="GO:0000329">
    <property type="term" value="C:fungal-type vacuole membrane"/>
    <property type="evidence" value="ECO:0007669"/>
    <property type="project" value="TreeGrafter"/>
</dbReference>
<evidence type="ECO:0000259" key="12">
    <source>
        <dbReference type="PROSITE" id="PS50929"/>
    </source>
</evidence>
<feature type="transmembrane region" description="Helical" evidence="10">
    <location>
        <begin position="1279"/>
        <end position="1299"/>
    </location>
</feature>
<dbReference type="InterPro" id="IPR036640">
    <property type="entry name" value="ABC1_TM_sf"/>
</dbReference>
<evidence type="ECO:0000256" key="6">
    <source>
        <dbReference type="ARBA" id="ARBA00022840"/>
    </source>
</evidence>
<organism evidence="13 14">
    <name type="scientific">Schizopora paradoxa</name>
    <dbReference type="NCBI Taxonomy" id="27342"/>
    <lineage>
        <taxon>Eukaryota</taxon>
        <taxon>Fungi</taxon>
        <taxon>Dikarya</taxon>
        <taxon>Basidiomycota</taxon>
        <taxon>Agaricomycotina</taxon>
        <taxon>Agaricomycetes</taxon>
        <taxon>Hymenochaetales</taxon>
        <taxon>Schizoporaceae</taxon>
        <taxon>Schizopora</taxon>
    </lineage>
</organism>
<evidence type="ECO:0000313" key="14">
    <source>
        <dbReference type="Proteomes" id="UP000053477"/>
    </source>
</evidence>
<evidence type="ECO:0000256" key="3">
    <source>
        <dbReference type="ARBA" id="ARBA00022692"/>
    </source>
</evidence>
<dbReference type="PROSITE" id="PS00211">
    <property type="entry name" value="ABC_TRANSPORTER_1"/>
    <property type="match status" value="2"/>
</dbReference>
<feature type="transmembrane region" description="Helical" evidence="10">
    <location>
        <begin position="86"/>
        <end position="108"/>
    </location>
</feature>
<feature type="transmembrane region" description="Helical" evidence="10">
    <location>
        <begin position="6"/>
        <end position="25"/>
    </location>
</feature>
<accession>A0A0H2SQJ3</accession>
<dbReference type="CDD" id="cd18596">
    <property type="entry name" value="ABC_6TM_VMR1_D1_like"/>
    <property type="match status" value="1"/>
</dbReference>
<evidence type="ECO:0000256" key="8">
    <source>
        <dbReference type="ARBA" id="ARBA00023136"/>
    </source>
</evidence>
<gene>
    <name evidence="13" type="ORF">SCHPADRAFT_898935</name>
</gene>
<feature type="transmembrane region" description="Helical" evidence="10">
    <location>
        <begin position="1251"/>
        <end position="1273"/>
    </location>
</feature>
<feature type="transmembrane region" description="Helical" evidence="10">
    <location>
        <begin position="489"/>
        <end position="512"/>
    </location>
</feature>
<dbReference type="GO" id="GO:0140359">
    <property type="term" value="F:ABC-type transporter activity"/>
    <property type="evidence" value="ECO:0007669"/>
    <property type="project" value="InterPro"/>
</dbReference>
<dbReference type="Proteomes" id="UP000053477">
    <property type="component" value="Unassembled WGS sequence"/>
</dbReference>
<dbReference type="Gene3D" id="3.40.50.300">
    <property type="entry name" value="P-loop containing nucleotide triphosphate hydrolases"/>
    <property type="match status" value="2"/>
</dbReference>
<sequence>MPRLQLETGIFLCICCLSSLLRFVVVRRRNIKEGKIKLSFDDEDENNKTLARELCSSIFKVSEFADGYVNAIHEDEFWRKARTRKICVFFVTSAMAVVETIDLGWSIIEEDGTRKIWTNISLISFSLYLSYISAASVASRDVDFNRRSIFHVFSLTATALLLLTSSAILPPHGQDIRHAITMYLSISLVFSAFWISAGTKGGPTLHFSPGAIYSEDFVSEITPMTKNNVSESTGASPWDVMMFSFATRVIKFNYTDKSVQVGDLPIIPLSVRAGFLFTRMTSVIQRHKLRILKWTPKRGSGWELGYQLVRANTSELWAIVGYTLVAVVLFYVPYFFVLRLVHSLEVDPSRSDRSWGWWYCFGLFMSRLLGYINIEQLWLSTTLLQTRIKVELNTILFTKTLARKDIASSSAVIHEIVQKNSDGSSEDAPPGEEILEHEGEFSSKAQIMTLMTTDVDRVSSVAMQLFSIIDSPLEIAVATVFLYKLLGTSAFVGLAVTCLFLPVNHIAGKFVMGAQNNLMKARDERVSLMNEILGAIRMLKFMVWEGKFEARISNIRGRELHYQKLSYTIETTFNGIWSATPLIVTLVSFWHFAVFRGQLLTPSIAFTSIAIFSELRFALSSLPETIIYGIQGFVSLRRIEKYLQGEEIQYPPRGPTGSYEIVLQSATVSWPEDKSPSTRSVSVQSTIARQKFVQADMTLNFPLGELSLVCGKTGSGKTLLLLSLLGEVDLLSGQLSCPRSPIDTTLIPPGTRIKPEDWIVEGACAYVPQTAWLRNASIKDNILFSLPYEEERYNRTLECCALVSDLEVLEGGDESEIGERGVTLSGGQKARVSLARAVYSRASMILLDDVLSAVDAHTAHHLYQDCLKGDLMVGRTIILVSHHVRLCSLGAKYVVALENGRVVYSGDSTGFEESGVMRGLVESEDKGKSDIEGEDEIRDEHVAHIVDEIAQDVRMDTSTNDSHNAEERGISAPAASATVQKVLQTPASKERKPAKKLIDEENRAVGRIAIPVWETYLKANGSIIFWTVFVLFFLLAAVAVPLENAWLAYWSGAPARQDVDHDTIFYLRIYASISLFGLLLQTSRWFVLYNGSIRASKVLHERLLRVVLSAQIRFHDTISRGRLLNRFGKDFEGIDSSLAGNLGRSVENGISLTVTLCAITFVGGPLFVLSTAVLGILYYKVAKLYGQCGRDLRRLDSVTRSPLYSIYGETIAGVPVIRAFGASAKFMADMLRCVDTNSNPYYWLWMLNRWVAVRVNSLTSAIVGCIAVLVLLLPSVSAAQAGFALSFGTLISMDLVLLMRHFVGLEQAMVAVERVKEFSDLPQEGSEIVYPRPPASWPSEGRIDCEDLVVRYAPDLPDVLHKISFIVNPGEKIGVLGRTGSGKSTLALSFFRFVEATSGRIIIDRLDISKIGLSDLRSKLMIIPQDPTILSGTLRSVLDVFGEYQDAEIYEALRRVHLIPSVDSEISQGVDTNANVFRDLDSRVSEGGENFSAGEKQLLCMARAILMKSRILIMDEATASVDYATDELIGKTILEEFQDRTILTIAHRLRTVINFDRVMLLEGGRILEFDSPARLMSDTSSKFYALCRATGDREFSALQRLAEAEPIGA</sequence>
<feature type="transmembrane region" description="Helical" evidence="10">
    <location>
        <begin position="1201"/>
        <end position="1221"/>
    </location>
</feature>
<feature type="domain" description="ABC transmembrane type-1" evidence="12">
    <location>
        <begin position="1030"/>
        <end position="1307"/>
    </location>
</feature>
<dbReference type="GO" id="GO:0005524">
    <property type="term" value="F:ATP binding"/>
    <property type="evidence" value="ECO:0007669"/>
    <property type="project" value="UniProtKB-KW"/>
</dbReference>
<keyword evidence="4" id="KW-0677">Repeat</keyword>
<proteinExistence type="predicted"/>
<dbReference type="SMART" id="SM00382">
    <property type="entry name" value="AAA"/>
    <property type="match status" value="2"/>
</dbReference>
<dbReference type="PANTHER" id="PTHR24223:SF353">
    <property type="entry name" value="ABC TRANSPORTER ATP-BINDING PROTEIN_PERMEASE VMR1-RELATED"/>
    <property type="match status" value="1"/>
</dbReference>
<feature type="transmembrane region" description="Helical" evidence="10">
    <location>
        <begin position="1069"/>
        <end position="1087"/>
    </location>
</feature>
<evidence type="ECO:0000259" key="11">
    <source>
        <dbReference type="PROSITE" id="PS50893"/>
    </source>
</evidence>
<dbReference type="InParanoid" id="A0A0H2SQJ3"/>
<dbReference type="CDD" id="cd18604">
    <property type="entry name" value="ABC_6TM_VMR1_D2_like"/>
    <property type="match status" value="1"/>
</dbReference>
<feature type="domain" description="ABC transporter" evidence="11">
    <location>
        <begin position="678"/>
        <end position="924"/>
    </location>
</feature>
<feature type="domain" description="ABC transmembrane type-1" evidence="12">
    <location>
        <begin position="446"/>
        <end position="631"/>
    </location>
</feature>
<keyword evidence="7 10" id="KW-1133">Transmembrane helix</keyword>
<keyword evidence="2" id="KW-0813">Transport</keyword>
<dbReference type="InterPro" id="IPR011527">
    <property type="entry name" value="ABC1_TM_dom"/>
</dbReference>
<dbReference type="Gene3D" id="1.20.1560.10">
    <property type="entry name" value="ABC transporter type 1, transmembrane domain"/>
    <property type="match status" value="2"/>
</dbReference>
<dbReference type="PROSITE" id="PS50893">
    <property type="entry name" value="ABC_TRANSPORTER_2"/>
    <property type="match status" value="2"/>
</dbReference>
<dbReference type="Pfam" id="PF00005">
    <property type="entry name" value="ABC_tran"/>
    <property type="match status" value="2"/>
</dbReference>
<dbReference type="CDD" id="cd03250">
    <property type="entry name" value="ABCC_MRP_domain1"/>
    <property type="match status" value="1"/>
</dbReference>
<dbReference type="FunFam" id="3.40.50.300:FF:000825">
    <property type="entry name" value="ABC bile acid transporter"/>
    <property type="match status" value="1"/>
</dbReference>
<feature type="transmembrane region" description="Helical" evidence="10">
    <location>
        <begin position="120"/>
        <end position="138"/>
    </location>
</feature>
<dbReference type="SUPFAM" id="SSF90123">
    <property type="entry name" value="ABC transporter transmembrane region"/>
    <property type="match status" value="2"/>
</dbReference>
<feature type="transmembrane region" description="Helical" evidence="10">
    <location>
        <begin position="316"/>
        <end position="336"/>
    </location>
</feature>
<dbReference type="GO" id="GO:0016887">
    <property type="term" value="F:ATP hydrolysis activity"/>
    <property type="evidence" value="ECO:0007669"/>
    <property type="project" value="InterPro"/>
</dbReference>
<protein>
    <submittedName>
        <fullName evidence="13">ATP-binding cassette transporter</fullName>
    </submittedName>
</protein>
<evidence type="ECO:0000256" key="5">
    <source>
        <dbReference type="ARBA" id="ARBA00022741"/>
    </source>
</evidence>
<dbReference type="InterPro" id="IPR003439">
    <property type="entry name" value="ABC_transporter-like_ATP-bd"/>
</dbReference>
<feature type="transmembrane region" description="Helical" evidence="10">
    <location>
        <begin position="356"/>
        <end position="374"/>
    </location>
</feature>
<dbReference type="OrthoDB" id="6500128at2759"/>
<keyword evidence="5" id="KW-0547">Nucleotide-binding</keyword>
<feature type="transmembrane region" description="Helical" evidence="10">
    <location>
        <begin position="461"/>
        <end position="483"/>
    </location>
</feature>
<evidence type="ECO:0000256" key="1">
    <source>
        <dbReference type="ARBA" id="ARBA00004141"/>
    </source>
</evidence>
<feature type="domain" description="ABC transporter" evidence="11">
    <location>
        <begin position="1343"/>
        <end position="1588"/>
    </location>
</feature>
<dbReference type="InterPro" id="IPR017871">
    <property type="entry name" value="ABC_transporter-like_CS"/>
</dbReference>
<feature type="transmembrane region" description="Helical" evidence="10">
    <location>
        <begin position="1023"/>
        <end position="1049"/>
    </location>
</feature>
<feature type="transmembrane region" description="Helical" evidence="10">
    <location>
        <begin position="150"/>
        <end position="170"/>
    </location>
</feature>
<dbReference type="PROSITE" id="PS50929">
    <property type="entry name" value="ABC_TM1F"/>
    <property type="match status" value="2"/>
</dbReference>
<evidence type="ECO:0000256" key="10">
    <source>
        <dbReference type="SAM" id="Phobius"/>
    </source>
</evidence>
<dbReference type="InterPro" id="IPR003593">
    <property type="entry name" value="AAA+_ATPase"/>
</dbReference>
<evidence type="ECO:0000256" key="9">
    <source>
        <dbReference type="ARBA" id="ARBA00023180"/>
    </source>
</evidence>
<keyword evidence="3 10" id="KW-0812">Transmembrane</keyword>
<keyword evidence="8 10" id="KW-0472">Membrane</keyword>
<reference evidence="13 14" key="1">
    <citation type="submission" date="2015-04" db="EMBL/GenBank/DDBJ databases">
        <title>Complete genome sequence of Schizopora paradoxa KUC8140, a cosmopolitan wood degrader in East Asia.</title>
        <authorList>
            <consortium name="DOE Joint Genome Institute"/>
            <person name="Min B."/>
            <person name="Park H."/>
            <person name="Jang Y."/>
            <person name="Kim J.-J."/>
            <person name="Kim K.H."/>
            <person name="Pangilinan J."/>
            <person name="Lipzen A."/>
            <person name="Riley R."/>
            <person name="Grigoriev I.V."/>
            <person name="Spatafora J.W."/>
            <person name="Choi I.-G."/>
        </authorList>
    </citation>
    <scope>NUCLEOTIDE SEQUENCE [LARGE SCALE GENOMIC DNA]</scope>
    <source>
        <strain evidence="13 14">KUC8140</strain>
    </source>
</reference>
<comment type="subcellular location">
    <subcellularLocation>
        <location evidence="1">Membrane</location>
        <topology evidence="1">Multi-pass membrane protein</topology>
    </subcellularLocation>
</comment>
<feature type="transmembrane region" description="Helical" evidence="10">
    <location>
        <begin position="176"/>
        <end position="195"/>
    </location>
</feature>
<dbReference type="EMBL" id="KQ085887">
    <property type="protein sequence ID" value="KLO19366.1"/>
    <property type="molecule type" value="Genomic_DNA"/>
</dbReference>
<name>A0A0H2SQJ3_9AGAM</name>
<dbReference type="InterPro" id="IPR027417">
    <property type="entry name" value="P-loop_NTPase"/>
</dbReference>
<dbReference type="FunFam" id="3.40.50.300:FF:001354">
    <property type="entry name" value="ATP-binding cassette (ABC) transporter, putative"/>
    <property type="match status" value="1"/>
</dbReference>
<keyword evidence="14" id="KW-1185">Reference proteome</keyword>
<keyword evidence="9" id="KW-0325">Glycoprotein</keyword>
<dbReference type="InterPro" id="IPR050173">
    <property type="entry name" value="ABC_transporter_C-like"/>
</dbReference>
<dbReference type="Pfam" id="PF00664">
    <property type="entry name" value="ABC_membrane"/>
    <property type="match status" value="2"/>
</dbReference>
<dbReference type="CDD" id="cd03244">
    <property type="entry name" value="ABCC_MRP_domain2"/>
    <property type="match status" value="1"/>
</dbReference>
<evidence type="ECO:0000256" key="2">
    <source>
        <dbReference type="ARBA" id="ARBA00022448"/>
    </source>
</evidence>
<feature type="transmembrane region" description="Helical" evidence="10">
    <location>
        <begin position="573"/>
        <end position="593"/>
    </location>
</feature>
<dbReference type="SUPFAM" id="SSF52540">
    <property type="entry name" value="P-loop containing nucleoside triphosphate hydrolases"/>
    <property type="match status" value="2"/>
</dbReference>
<dbReference type="FunFam" id="1.20.1560.10:FF:000013">
    <property type="entry name" value="ABC transporter C family member 2"/>
    <property type="match status" value="1"/>
</dbReference>
<evidence type="ECO:0000256" key="7">
    <source>
        <dbReference type="ARBA" id="ARBA00022989"/>
    </source>
</evidence>
<feature type="transmembrane region" description="Helical" evidence="10">
    <location>
        <begin position="1152"/>
        <end position="1181"/>
    </location>
</feature>
<evidence type="ECO:0000256" key="4">
    <source>
        <dbReference type="ARBA" id="ARBA00022737"/>
    </source>
</evidence>
<dbReference type="PANTHER" id="PTHR24223">
    <property type="entry name" value="ATP-BINDING CASSETTE SUB-FAMILY C"/>
    <property type="match status" value="1"/>
</dbReference>
<keyword evidence="6 13" id="KW-0067">ATP-binding</keyword>